<evidence type="ECO:0000256" key="1">
    <source>
        <dbReference type="SAM" id="MobiDB-lite"/>
    </source>
</evidence>
<reference evidence="3" key="1">
    <citation type="journal article" date="2013" name="Science">
        <title>Comparative analysis of bat genomes provides insight into the evolution of flight and immunity.</title>
        <authorList>
            <person name="Zhang G."/>
            <person name="Cowled C."/>
            <person name="Shi Z."/>
            <person name="Huang Z."/>
            <person name="Bishop-Lilly K.A."/>
            <person name="Fang X."/>
            <person name="Wynne J.W."/>
            <person name="Xiong Z."/>
            <person name="Baker M.L."/>
            <person name="Zhao W."/>
            <person name="Tachedjian M."/>
            <person name="Zhu Y."/>
            <person name="Zhou P."/>
            <person name="Jiang X."/>
            <person name="Ng J."/>
            <person name="Yang L."/>
            <person name="Wu L."/>
            <person name="Xiao J."/>
            <person name="Feng Y."/>
            <person name="Chen Y."/>
            <person name="Sun X."/>
            <person name="Zhang Y."/>
            <person name="Marsh G.A."/>
            <person name="Crameri G."/>
            <person name="Broder C.C."/>
            <person name="Frey K.G."/>
            <person name="Wang L.F."/>
            <person name="Wang J."/>
        </authorList>
    </citation>
    <scope>NUCLEOTIDE SEQUENCE [LARGE SCALE GENOMIC DNA]</scope>
</reference>
<dbReference type="AlphaFoldDB" id="L5KSX3"/>
<dbReference type="Proteomes" id="UP000010552">
    <property type="component" value="Unassembled WGS sequence"/>
</dbReference>
<evidence type="ECO:0000313" key="2">
    <source>
        <dbReference type="EMBL" id="ELK14330.1"/>
    </source>
</evidence>
<accession>L5KSX3</accession>
<keyword evidence="3" id="KW-1185">Reference proteome</keyword>
<gene>
    <name evidence="2" type="ORF">PAL_GLEAN10008852</name>
</gene>
<name>L5KSX3_PTEAL</name>
<evidence type="ECO:0000313" key="3">
    <source>
        <dbReference type="Proteomes" id="UP000010552"/>
    </source>
</evidence>
<organism evidence="2 3">
    <name type="scientific">Pteropus alecto</name>
    <name type="common">Black flying fox</name>
    <dbReference type="NCBI Taxonomy" id="9402"/>
    <lineage>
        <taxon>Eukaryota</taxon>
        <taxon>Metazoa</taxon>
        <taxon>Chordata</taxon>
        <taxon>Craniata</taxon>
        <taxon>Vertebrata</taxon>
        <taxon>Euteleostomi</taxon>
        <taxon>Mammalia</taxon>
        <taxon>Eutheria</taxon>
        <taxon>Laurasiatheria</taxon>
        <taxon>Chiroptera</taxon>
        <taxon>Yinpterochiroptera</taxon>
        <taxon>Pteropodoidea</taxon>
        <taxon>Pteropodidae</taxon>
        <taxon>Pteropodinae</taxon>
        <taxon>Pteropus</taxon>
    </lineage>
</organism>
<dbReference type="InParanoid" id="L5KSX3"/>
<feature type="region of interest" description="Disordered" evidence="1">
    <location>
        <begin position="142"/>
        <end position="165"/>
    </location>
</feature>
<protein>
    <submittedName>
        <fullName evidence="2">Uncharacterized protein</fullName>
    </submittedName>
</protein>
<dbReference type="EMBL" id="KB030576">
    <property type="protein sequence ID" value="ELK14330.1"/>
    <property type="molecule type" value="Genomic_DNA"/>
</dbReference>
<proteinExistence type="predicted"/>
<sequence length="211" mass="22302">MAISHVPSQGHLRQLVLHLYLASNKALLELREATAKQGICQPPSQAAATTSPSSWGLGPPKVCVVGSPQQYEAMSCSVSAKHPPTAQSHSLLHPQSQVHHCLFNLTTKFCQSHHPAVNNEGHLQPSFLKGSSDKQCVQQFPAGTGQSEACSPEAAPGEGRGQGARGLALPHRSLLLPLPSLCTANRRTVLPSCLSPVTPKAIKCLPDGILL</sequence>